<dbReference type="AlphaFoldDB" id="A0A6A4RPZ8"/>
<organism evidence="2 3">
    <name type="scientific">Scophthalmus maximus</name>
    <name type="common">Turbot</name>
    <name type="synonym">Psetta maxima</name>
    <dbReference type="NCBI Taxonomy" id="52904"/>
    <lineage>
        <taxon>Eukaryota</taxon>
        <taxon>Metazoa</taxon>
        <taxon>Chordata</taxon>
        <taxon>Craniata</taxon>
        <taxon>Vertebrata</taxon>
        <taxon>Euteleostomi</taxon>
        <taxon>Actinopterygii</taxon>
        <taxon>Neopterygii</taxon>
        <taxon>Teleostei</taxon>
        <taxon>Neoteleostei</taxon>
        <taxon>Acanthomorphata</taxon>
        <taxon>Carangaria</taxon>
        <taxon>Pleuronectiformes</taxon>
        <taxon>Pleuronectoidei</taxon>
        <taxon>Scophthalmidae</taxon>
        <taxon>Scophthalmus</taxon>
    </lineage>
</organism>
<evidence type="ECO:0000256" key="1">
    <source>
        <dbReference type="SAM" id="MobiDB-lite"/>
    </source>
</evidence>
<sequence length="368" mass="41356">MSQLRLVSVVFAPSGLFGDCSPKPQTPTRSSQPRALERLRLKCSRSLSAAVRVFPFDFPSELCGGEDEGMSAGWEQHGCSRPPAARGGGRKLYRHVLTETVQTRPVIHLSPVGEQTVVAGDRGLQIRRIRRRIRSVMLRYTKPKGNVPALPETHVTIIRRSVTDVDVRKWLLPPPACPDPTSDALTMRNLKQRKVERESEEKLWRICQTEELVGRGGRGRERERERGCESRRRRCFSAERHASLPPPDTTGGHGQGAECGFKSSSGRLQATRGDQEVLCDYDPTVADRYRLVMNDEKLLTVGIGGKTPRRVFGKCVITDGRRRTRRRGRSVVVGRMNVTIVDHFKNRTEEQNVTDDGDSQKPSKRELS</sequence>
<evidence type="ECO:0000313" key="2">
    <source>
        <dbReference type="EMBL" id="KAF0022297.1"/>
    </source>
</evidence>
<comment type="caution">
    <text evidence="2">The sequence shown here is derived from an EMBL/GenBank/DDBJ whole genome shotgun (WGS) entry which is preliminary data.</text>
</comment>
<reference evidence="2 3" key="1">
    <citation type="submission" date="2019-06" db="EMBL/GenBank/DDBJ databases">
        <title>Draft genomes of female and male turbot (Scophthalmus maximus).</title>
        <authorList>
            <person name="Xu H."/>
            <person name="Xu X.-W."/>
            <person name="Shao C."/>
            <person name="Chen S."/>
        </authorList>
    </citation>
    <scope>NUCLEOTIDE SEQUENCE [LARGE SCALE GENOMIC DNA]</scope>
    <source>
        <strain evidence="2">Ysfricsl-2016a</strain>
        <tissue evidence="2">Blood</tissue>
    </source>
</reference>
<dbReference type="EMBL" id="VEVO01000034">
    <property type="protein sequence ID" value="KAF0022297.1"/>
    <property type="molecule type" value="Genomic_DNA"/>
</dbReference>
<protein>
    <submittedName>
        <fullName evidence="2">Uncharacterized protein</fullName>
    </submittedName>
</protein>
<gene>
    <name evidence="2" type="ORF">F2P81_025445</name>
</gene>
<feature type="region of interest" description="Disordered" evidence="1">
    <location>
        <begin position="239"/>
        <end position="261"/>
    </location>
</feature>
<dbReference type="Proteomes" id="UP000438429">
    <property type="component" value="Unassembled WGS sequence"/>
</dbReference>
<evidence type="ECO:0000313" key="3">
    <source>
        <dbReference type="Proteomes" id="UP000438429"/>
    </source>
</evidence>
<accession>A0A6A4RPZ8</accession>
<name>A0A6A4RPZ8_SCOMX</name>
<feature type="compositionally biased region" description="Basic and acidic residues" evidence="1">
    <location>
        <begin position="358"/>
        <end position="368"/>
    </location>
</feature>
<feature type="region of interest" description="Disordered" evidence="1">
    <location>
        <begin position="347"/>
        <end position="368"/>
    </location>
</feature>
<proteinExistence type="predicted"/>